<dbReference type="GO" id="GO:0070006">
    <property type="term" value="F:metalloaminopeptidase activity"/>
    <property type="evidence" value="ECO:0007669"/>
    <property type="project" value="TreeGrafter"/>
</dbReference>
<evidence type="ECO:0000256" key="16">
    <source>
        <dbReference type="ARBA" id="ARBA00023180"/>
    </source>
</evidence>
<proteinExistence type="inferred from homology"/>
<dbReference type="Gene3D" id="3.30.2010.30">
    <property type="match status" value="1"/>
</dbReference>
<dbReference type="GO" id="GO:0006508">
    <property type="term" value="P:proteolysis"/>
    <property type="evidence" value="ECO:0007669"/>
    <property type="project" value="UniProtKB-KW"/>
</dbReference>
<dbReference type="FunFam" id="2.60.40.1910:FF:000008">
    <property type="entry name" value="Aminopeptidase"/>
    <property type="match status" value="1"/>
</dbReference>
<dbReference type="OrthoDB" id="510539at2759"/>
<dbReference type="Pfam" id="PF11838">
    <property type="entry name" value="ERAP1_C"/>
    <property type="match status" value="1"/>
</dbReference>
<gene>
    <name evidence="22" type="ORF">C7M84_012737</name>
</gene>
<keyword evidence="8 17" id="KW-0479">Metal-binding</keyword>
<comment type="subcellular location">
    <subcellularLocation>
        <location evidence="2">Cell membrane</location>
        <topology evidence="2">Lipid-anchor</topology>
        <topology evidence="2">GPI-anchor</topology>
    </subcellularLocation>
    <subcellularLocation>
        <location evidence="1">Membrane</location>
        <topology evidence="1">Single-pass type II membrane protein</topology>
    </subcellularLocation>
</comment>
<name>A0A423SXV3_PENVA</name>
<keyword evidence="17 22" id="KW-0031">Aminopeptidase</keyword>
<dbReference type="EMBL" id="QCYY01002607">
    <property type="protein sequence ID" value="ROT69080.1"/>
    <property type="molecule type" value="Genomic_DNA"/>
</dbReference>
<feature type="domain" description="ERAP1-like C-terminal" evidence="20">
    <location>
        <begin position="451"/>
        <end position="609"/>
    </location>
</feature>
<keyword evidence="11 17" id="KW-0862">Zinc</keyword>
<evidence type="ECO:0000256" key="3">
    <source>
        <dbReference type="ARBA" id="ARBA00010136"/>
    </source>
</evidence>
<dbReference type="GO" id="GO:0005737">
    <property type="term" value="C:cytoplasm"/>
    <property type="evidence" value="ECO:0007669"/>
    <property type="project" value="TreeGrafter"/>
</dbReference>
<dbReference type="InterPro" id="IPR042097">
    <property type="entry name" value="Aminopeptidase_N-like_N_sf"/>
</dbReference>
<evidence type="ECO:0000256" key="14">
    <source>
        <dbReference type="ARBA" id="ARBA00023049"/>
    </source>
</evidence>
<dbReference type="GO" id="GO:0043171">
    <property type="term" value="P:peptide catabolic process"/>
    <property type="evidence" value="ECO:0007669"/>
    <property type="project" value="TreeGrafter"/>
</dbReference>
<keyword evidence="23" id="KW-1185">Reference proteome</keyword>
<dbReference type="InterPro" id="IPR034016">
    <property type="entry name" value="M1_APN-typ"/>
</dbReference>
<dbReference type="InterPro" id="IPR001930">
    <property type="entry name" value="Peptidase_M1"/>
</dbReference>
<evidence type="ECO:0000256" key="15">
    <source>
        <dbReference type="ARBA" id="ARBA00023136"/>
    </source>
</evidence>
<feature type="region of interest" description="Disordered" evidence="18">
    <location>
        <begin position="410"/>
        <end position="437"/>
    </location>
</feature>
<dbReference type="InterPro" id="IPR045357">
    <property type="entry name" value="Aminopeptidase_N-like_N"/>
</dbReference>
<keyword evidence="10 17" id="KW-0378">Hydrolase</keyword>
<evidence type="ECO:0000256" key="10">
    <source>
        <dbReference type="ARBA" id="ARBA00022801"/>
    </source>
</evidence>
<dbReference type="Gene3D" id="1.10.390.10">
    <property type="entry name" value="Neutral Protease Domain 2"/>
    <property type="match status" value="1"/>
</dbReference>
<keyword evidence="16" id="KW-0325">Glycoprotein</keyword>
<keyword evidence="13" id="KW-1133">Transmembrane helix</keyword>
<dbReference type="AlphaFoldDB" id="A0A423SXV3"/>
<dbReference type="Gene3D" id="1.25.50.20">
    <property type="match status" value="2"/>
</dbReference>
<keyword evidence="9" id="KW-0732">Signal</keyword>
<evidence type="ECO:0000256" key="7">
    <source>
        <dbReference type="ARBA" id="ARBA00022692"/>
    </source>
</evidence>
<dbReference type="CDD" id="cd09601">
    <property type="entry name" value="M1_APN-Q_like"/>
    <property type="match status" value="1"/>
</dbReference>
<keyword evidence="14 17" id="KW-0482">Metalloprotease</keyword>
<dbReference type="Pfam" id="PF01433">
    <property type="entry name" value="Peptidase_M1"/>
    <property type="match status" value="1"/>
</dbReference>
<dbReference type="GO" id="GO:0005886">
    <property type="term" value="C:plasma membrane"/>
    <property type="evidence" value="ECO:0007669"/>
    <property type="project" value="UniProtKB-SubCell"/>
</dbReference>
<dbReference type="SUPFAM" id="SSF63737">
    <property type="entry name" value="Leukotriene A4 hydrolase N-terminal domain"/>
    <property type="match status" value="1"/>
</dbReference>
<evidence type="ECO:0000256" key="11">
    <source>
        <dbReference type="ARBA" id="ARBA00022833"/>
    </source>
</evidence>
<evidence type="ECO:0000256" key="13">
    <source>
        <dbReference type="ARBA" id="ARBA00022989"/>
    </source>
</evidence>
<keyword evidence="12" id="KW-0735">Signal-anchor</keyword>
<dbReference type="SUPFAM" id="SSF55486">
    <property type="entry name" value="Metalloproteases ('zincins'), catalytic domain"/>
    <property type="match status" value="1"/>
</dbReference>
<dbReference type="FunFam" id="2.60.40.1730:FF:000012">
    <property type="entry name" value="Aminopeptidase N"/>
    <property type="match status" value="1"/>
</dbReference>
<evidence type="ECO:0000259" key="19">
    <source>
        <dbReference type="Pfam" id="PF01433"/>
    </source>
</evidence>
<organism evidence="22 23">
    <name type="scientific">Penaeus vannamei</name>
    <name type="common">Whiteleg shrimp</name>
    <name type="synonym">Litopenaeus vannamei</name>
    <dbReference type="NCBI Taxonomy" id="6689"/>
    <lineage>
        <taxon>Eukaryota</taxon>
        <taxon>Metazoa</taxon>
        <taxon>Ecdysozoa</taxon>
        <taxon>Arthropoda</taxon>
        <taxon>Crustacea</taxon>
        <taxon>Multicrustacea</taxon>
        <taxon>Malacostraca</taxon>
        <taxon>Eumalacostraca</taxon>
        <taxon>Eucarida</taxon>
        <taxon>Decapoda</taxon>
        <taxon>Dendrobranchiata</taxon>
        <taxon>Penaeoidea</taxon>
        <taxon>Penaeidae</taxon>
        <taxon>Penaeus</taxon>
    </lineage>
</organism>
<keyword evidence="5" id="KW-0336">GPI-anchor</keyword>
<evidence type="ECO:0000256" key="5">
    <source>
        <dbReference type="ARBA" id="ARBA00022622"/>
    </source>
</evidence>
<comment type="similarity">
    <text evidence="3 17">Belongs to the peptidase M1 family.</text>
</comment>
<dbReference type="GO" id="GO:0042277">
    <property type="term" value="F:peptide binding"/>
    <property type="evidence" value="ECO:0007669"/>
    <property type="project" value="TreeGrafter"/>
</dbReference>
<feature type="domain" description="Aminopeptidase N-like N-terminal" evidence="21">
    <location>
        <begin position="25"/>
        <end position="216"/>
    </location>
</feature>
<dbReference type="InterPro" id="IPR024571">
    <property type="entry name" value="ERAP1-like_C_dom"/>
</dbReference>
<evidence type="ECO:0000256" key="1">
    <source>
        <dbReference type="ARBA" id="ARBA00004606"/>
    </source>
</evidence>
<comment type="cofactor">
    <cofactor evidence="17">
        <name>Zn(2+)</name>
        <dbReference type="ChEBI" id="CHEBI:29105"/>
    </cofactor>
    <text evidence="17">Binds 1 zinc ion per subunit.</text>
</comment>
<keyword evidence="4" id="KW-1003">Cell membrane</keyword>
<dbReference type="Proteomes" id="UP000283509">
    <property type="component" value="Unassembled WGS sequence"/>
</dbReference>
<dbReference type="EC" id="3.4.11.-" evidence="17"/>
<evidence type="ECO:0000256" key="4">
    <source>
        <dbReference type="ARBA" id="ARBA00022475"/>
    </source>
</evidence>
<dbReference type="Pfam" id="PF17900">
    <property type="entry name" value="Peptidase_M1_N"/>
    <property type="match status" value="1"/>
</dbReference>
<evidence type="ECO:0000256" key="6">
    <source>
        <dbReference type="ARBA" id="ARBA00022670"/>
    </source>
</evidence>
<sequence>MTLSTEASRSLGPVDLDVQLPRSIKPLHYVVKLQPFINGNFSIVGYMEVEMEVLEPTSNITLHISDIITKNDTVKVSDQATSRGLRIKKHEYDHSRHFYIAHLRKELQKGKRYILSMEFLGYLNDKLRGFYRATYKDVDGNIRNAAATQFQPTAARKAFPCFDEPALKATFEIHLARESWMTTLSNMPIAETVPVEGQEGWMWDRYEKSVPMSTYLVAFVVSDYVHINSTENDRVDFRVWARQETIDQAEYANEIGPKILCFFEDYFNLSYPLPKMDMIALTDFSGGAMENWGLITYSTYNSSVQDDLWKHLTLAAHEDGILPQEVTVKMIMDTWTLQMGYPVVKVTRSPDGTSATLTQERFLLEGSANSSSTTDYKWWVPLTFTTQNEANFSQTQASLWMKDSEDHVTVSSLPRRTSGSSSTCSRRPTTESTTTTTTGILLSTAEEGPPGHLRYKLALDVLLYLRNEGEYLPWATGARKFVYIESMFRRRSGFGALKSVGFDNNIEDSFLEQKKRKIAVKWACRLGHKDCLNKALTLYRHWMSQPDNSSIISPNLKPVVYCRAIAEGGEAEWDFAWDQYVTSSVATEKKLLLRSMSCSKQTWILSRYVVLPVCERGWRVGEAGRVSGKTRSLAKWMGRSRGAALLRSTVTRTVAPRNNEEKRQKKEDATFLGQVVVGYCIEPQVQSFLRRRTVNLEGNQRSVQQAEEKVKNNVAWMDTKYDVIVQWLEENGYSSKLRVV</sequence>
<dbReference type="Gene3D" id="2.60.40.1910">
    <property type="match status" value="1"/>
</dbReference>
<accession>A0A423SXV3</accession>
<dbReference type="GO" id="GO:0005615">
    <property type="term" value="C:extracellular space"/>
    <property type="evidence" value="ECO:0007669"/>
    <property type="project" value="TreeGrafter"/>
</dbReference>
<dbReference type="GO" id="GO:0098552">
    <property type="term" value="C:side of membrane"/>
    <property type="evidence" value="ECO:0007669"/>
    <property type="project" value="UniProtKB-KW"/>
</dbReference>
<keyword evidence="6 17" id="KW-0645">Protease</keyword>
<evidence type="ECO:0000256" key="9">
    <source>
        <dbReference type="ARBA" id="ARBA00022729"/>
    </source>
</evidence>
<dbReference type="InterPro" id="IPR050344">
    <property type="entry name" value="Peptidase_M1_aminopeptidases"/>
</dbReference>
<keyword evidence="15" id="KW-0472">Membrane</keyword>
<dbReference type="Gene3D" id="2.60.40.1730">
    <property type="entry name" value="tricorn interacting facor f3 domain"/>
    <property type="match status" value="1"/>
</dbReference>
<dbReference type="PANTHER" id="PTHR11533:SF294">
    <property type="entry name" value="THYROTROPIN-RELEASING HORMONE-DEGRADING ECTOENZYME"/>
    <property type="match status" value="1"/>
</dbReference>
<reference evidence="22 23" key="2">
    <citation type="submission" date="2019-01" db="EMBL/GenBank/DDBJ databases">
        <title>The decoding of complex shrimp genome reveals the adaptation for benthos swimmer, frequently molting mechanism and breeding impact on genome.</title>
        <authorList>
            <person name="Sun Y."/>
            <person name="Gao Y."/>
            <person name="Yu Y."/>
        </authorList>
    </citation>
    <scope>NUCLEOTIDE SEQUENCE [LARGE SCALE GENOMIC DNA]</scope>
    <source>
        <tissue evidence="22">Muscle</tissue>
    </source>
</reference>
<evidence type="ECO:0000256" key="17">
    <source>
        <dbReference type="RuleBase" id="RU364040"/>
    </source>
</evidence>
<dbReference type="PRINTS" id="PR00756">
    <property type="entry name" value="ALADIPTASE"/>
</dbReference>
<evidence type="ECO:0000256" key="2">
    <source>
        <dbReference type="ARBA" id="ARBA00004609"/>
    </source>
</evidence>
<evidence type="ECO:0000256" key="18">
    <source>
        <dbReference type="SAM" id="MobiDB-lite"/>
    </source>
</evidence>
<keyword evidence="5" id="KW-0449">Lipoprotein</keyword>
<evidence type="ECO:0000256" key="12">
    <source>
        <dbReference type="ARBA" id="ARBA00022968"/>
    </source>
</evidence>
<dbReference type="PANTHER" id="PTHR11533">
    <property type="entry name" value="PROTEASE M1 ZINC METALLOPROTEASE"/>
    <property type="match status" value="1"/>
</dbReference>
<dbReference type="InterPro" id="IPR014782">
    <property type="entry name" value="Peptidase_M1_dom"/>
</dbReference>
<reference evidence="22 23" key="1">
    <citation type="submission" date="2018-04" db="EMBL/GenBank/DDBJ databases">
        <authorList>
            <person name="Zhang X."/>
            <person name="Yuan J."/>
            <person name="Li F."/>
            <person name="Xiang J."/>
        </authorList>
    </citation>
    <scope>NUCLEOTIDE SEQUENCE [LARGE SCALE GENOMIC DNA]</scope>
    <source>
        <tissue evidence="22">Muscle</tissue>
    </source>
</reference>
<dbReference type="GO" id="GO:0008270">
    <property type="term" value="F:zinc ion binding"/>
    <property type="evidence" value="ECO:0007669"/>
    <property type="project" value="UniProtKB-UniRule"/>
</dbReference>
<feature type="compositionally biased region" description="Low complexity" evidence="18">
    <location>
        <begin position="411"/>
        <end position="437"/>
    </location>
</feature>
<evidence type="ECO:0000259" key="20">
    <source>
        <dbReference type="Pfam" id="PF11838"/>
    </source>
</evidence>
<comment type="caution">
    <text evidence="22">The sequence shown here is derived from an EMBL/GenBank/DDBJ whole genome shotgun (WGS) entry which is preliminary data.</text>
</comment>
<evidence type="ECO:0000256" key="8">
    <source>
        <dbReference type="ARBA" id="ARBA00022723"/>
    </source>
</evidence>
<evidence type="ECO:0000259" key="21">
    <source>
        <dbReference type="Pfam" id="PF17900"/>
    </source>
</evidence>
<evidence type="ECO:0000313" key="22">
    <source>
        <dbReference type="EMBL" id="ROT69080.1"/>
    </source>
</evidence>
<dbReference type="InterPro" id="IPR027268">
    <property type="entry name" value="Peptidase_M4/M1_CTD_sf"/>
</dbReference>
<keyword evidence="7" id="KW-0812">Transmembrane</keyword>
<evidence type="ECO:0000313" key="23">
    <source>
        <dbReference type="Proteomes" id="UP000283509"/>
    </source>
</evidence>
<feature type="domain" description="Peptidase M1 membrane alanine aminopeptidase" evidence="19">
    <location>
        <begin position="251"/>
        <end position="298"/>
    </location>
</feature>
<protein>
    <recommendedName>
        <fullName evidence="17">Aminopeptidase</fullName>
        <ecNumber evidence="17">3.4.11.-</ecNumber>
    </recommendedName>
</protein>